<proteinExistence type="predicted"/>
<evidence type="ECO:0000313" key="3">
    <source>
        <dbReference type="Proteomes" id="UP001501074"/>
    </source>
</evidence>
<accession>A0ABP6ZYW8</accession>
<feature type="compositionally biased region" description="Low complexity" evidence="1">
    <location>
        <begin position="35"/>
        <end position="55"/>
    </location>
</feature>
<keyword evidence="3" id="KW-1185">Reference proteome</keyword>
<evidence type="ECO:0000256" key="1">
    <source>
        <dbReference type="SAM" id="MobiDB-lite"/>
    </source>
</evidence>
<name>A0ABP6ZYW8_9ACTN</name>
<gene>
    <name evidence="2" type="ORF">GCM10022223_44870</name>
</gene>
<comment type="caution">
    <text evidence="2">The sequence shown here is derived from an EMBL/GenBank/DDBJ whole genome shotgun (WGS) entry which is preliminary data.</text>
</comment>
<dbReference type="Proteomes" id="UP001501074">
    <property type="component" value="Unassembled WGS sequence"/>
</dbReference>
<organism evidence="2 3">
    <name type="scientific">Kineosporia mesophila</name>
    <dbReference type="NCBI Taxonomy" id="566012"/>
    <lineage>
        <taxon>Bacteria</taxon>
        <taxon>Bacillati</taxon>
        <taxon>Actinomycetota</taxon>
        <taxon>Actinomycetes</taxon>
        <taxon>Kineosporiales</taxon>
        <taxon>Kineosporiaceae</taxon>
        <taxon>Kineosporia</taxon>
    </lineage>
</organism>
<reference evidence="3" key="1">
    <citation type="journal article" date="2019" name="Int. J. Syst. Evol. Microbiol.">
        <title>The Global Catalogue of Microorganisms (GCM) 10K type strain sequencing project: providing services to taxonomists for standard genome sequencing and annotation.</title>
        <authorList>
            <consortium name="The Broad Institute Genomics Platform"/>
            <consortium name="The Broad Institute Genome Sequencing Center for Infectious Disease"/>
            <person name="Wu L."/>
            <person name="Ma J."/>
        </authorList>
    </citation>
    <scope>NUCLEOTIDE SEQUENCE [LARGE SCALE GENOMIC DNA]</scope>
    <source>
        <strain evidence="3">JCM 16902</strain>
    </source>
</reference>
<feature type="region of interest" description="Disordered" evidence="1">
    <location>
        <begin position="26"/>
        <end position="105"/>
    </location>
</feature>
<dbReference type="EMBL" id="BAAAZO010000009">
    <property type="protein sequence ID" value="GAA3622903.1"/>
    <property type="molecule type" value="Genomic_DNA"/>
</dbReference>
<evidence type="ECO:0000313" key="2">
    <source>
        <dbReference type="EMBL" id="GAA3622903.1"/>
    </source>
</evidence>
<sequence>MCSGVASIVVVPRACLAVIGNENAVDVSEPEELSASESEPPPQAVSGSAAVAAIARGRRRREIRGASFHPPSTRTPSTGKGRAARGYKGMRRSLESAPHPLGCLT</sequence>
<feature type="compositionally biased region" description="Basic residues" evidence="1">
    <location>
        <begin position="82"/>
        <end position="91"/>
    </location>
</feature>
<protein>
    <submittedName>
        <fullName evidence="2">Uncharacterized protein</fullName>
    </submittedName>
</protein>